<evidence type="ECO:0000256" key="1">
    <source>
        <dbReference type="SAM" id="MobiDB-lite"/>
    </source>
</evidence>
<keyword evidence="3" id="KW-1185">Reference proteome</keyword>
<proteinExistence type="predicted"/>
<dbReference type="SUPFAM" id="SSF51197">
    <property type="entry name" value="Clavaminate synthase-like"/>
    <property type="match status" value="1"/>
</dbReference>
<accession>X6P3C3</accession>
<evidence type="ECO:0000313" key="2">
    <source>
        <dbReference type="EMBL" id="ETO33040.1"/>
    </source>
</evidence>
<organism evidence="2 3">
    <name type="scientific">Reticulomyxa filosa</name>
    <dbReference type="NCBI Taxonomy" id="46433"/>
    <lineage>
        <taxon>Eukaryota</taxon>
        <taxon>Sar</taxon>
        <taxon>Rhizaria</taxon>
        <taxon>Retaria</taxon>
        <taxon>Foraminifera</taxon>
        <taxon>Monothalamids</taxon>
        <taxon>Reticulomyxidae</taxon>
        <taxon>Reticulomyxa</taxon>
    </lineage>
</organism>
<protein>
    <recommendedName>
        <fullName evidence="4">Phytanoyl-CoA dioxygenase</fullName>
    </recommendedName>
</protein>
<dbReference type="Proteomes" id="UP000023152">
    <property type="component" value="Unassembled WGS sequence"/>
</dbReference>
<evidence type="ECO:0000313" key="3">
    <source>
        <dbReference type="Proteomes" id="UP000023152"/>
    </source>
</evidence>
<dbReference type="AlphaFoldDB" id="X6P3C3"/>
<comment type="caution">
    <text evidence="2">The sequence shown here is derived from an EMBL/GenBank/DDBJ whole genome shotgun (WGS) entry which is preliminary data.</text>
</comment>
<feature type="region of interest" description="Disordered" evidence="1">
    <location>
        <begin position="149"/>
        <end position="190"/>
    </location>
</feature>
<dbReference type="EMBL" id="ASPP01003730">
    <property type="protein sequence ID" value="ETO33040.1"/>
    <property type="molecule type" value="Genomic_DNA"/>
</dbReference>
<reference evidence="2 3" key="1">
    <citation type="journal article" date="2013" name="Curr. Biol.">
        <title>The Genome of the Foraminiferan Reticulomyxa filosa.</title>
        <authorList>
            <person name="Glockner G."/>
            <person name="Hulsmann N."/>
            <person name="Schleicher M."/>
            <person name="Noegel A.A."/>
            <person name="Eichinger L."/>
            <person name="Gallinger C."/>
            <person name="Pawlowski J."/>
            <person name="Sierra R."/>
            <person name="Euteneuer U."/>
            <person name="Pillet L."/>
            <person name="Moustafa A."/>
            <person name="Platzer M."/>
            <person name="Groth M."/>
            <person name="Szafranski K."/>
            <person name="Schliwa M."/>
        </authorList>
    </citation>
    <scope>NUCLEOTIDE SEQUENCE [LARGE SCALE GENOMIC DNA]</scope>
</reference>
<gene>
    <name evidence="2" type="ORF">RFI_04069</name>
</gene>
<feature type="compositionally biased region" description="Basic and acidic residues" evidence="1">
    <location>
        <begin position="149"/>
        <end position="169"/>
    </location>
</feature>
<dbReference type="Gene3D" id="2.60.120.620">
    <property type="entry name" value="q2cbj1_9rhob like domain"/>
    <property type="match status" value="1"/>
</dbReference>
<feature type="compositionally biased region" description="Low complexity" evidence="1">
    <location>
        <begin position="174"/>
        <end position="190"/>
    </location>
</feature>
<evidence type="ECO:0008006" key="4">
    <source>
        <dbReference type="Google" id="ProtNLM"/>
    </source>
</evidence>
<sequence>MRLSNQIGICGFSILCGFVLSSWSNTFVGNFTVWPGKHFDMFATIQSMGGAEPFMENVRKSMDESPFMWESSSKQIEAEPGDFICCHPMLPHRAGPNYSSHIRYAVFMRPTRMDHALHRLTITESDMWVEYEGLNEVFRELQTKANVDTKSKVSQRADENLKTDQKNKETTLPTLTTSQNKSQTKSSFQV</sequence>
<name>X6P3C3_RETFI</name>